<dbReference type="PANTHER" id="PTHR10270:SF161">
    <property type="entry name" value="SEX-DETERMINING REGION Y PROTEIN"/>
    <property type="match status" value="1"/>
</dbReference>
<dbReference type="GO" id="GO:0005516">
    <property type="term" value="F:calmodulin binding"/>
    <property type="evidence" value="ECO:0007669"/>
    <property type="project" value="UniProtKB-KW"/>
</dbReference>
<evidence type="ECO:0000259" key="14">
    <source>
        <dbReference type="PROSITE" id="PS50118"/>
    </source>
</evidence>
<evidence type="ECO:0000256" key="11">
    <source>
        <dbReference type="ARBA" id="ARBA00045821"/>
    </source>
</evidence>
<dbReference type="OrthoDB" id="6247875at2759"/>
<dbReference type="GO" id="GO:0016607">
    <property type="term" value="C:nuclear speck"/>
    <property type="evidence" value="ECO:0007669"/>
    <property type="project" value="UniProtKB-SubCell"/>
</dbReference>
<keyword evidence="16" id="KW-1185">Reference proteome</keyword>
<evidence type="ECO:0000256" key="7">
    <source>
        <dbReference type="ARBA" id="ARBA00023125"/>
    </source>
</evidence>
<dbReference type="PROSITE" id="PS50118">
    <property type="entry name" value="HMG_BOX_2"/>
    <property type="match status" value="1"/>
</dbReference>
<keyword evidence="8" id="KW-0010">Activator</keyword>
<keyword evidence="9" id="KW-0804">Transcription</keyword>
<keyword evidence="7 12" id="KW-0238">DNA-binding</keyword>
<feature type="compositionally biased region" description="Basic and acidic residues" evidence="13">
    <location>
        <begin position="1013"/>
        <end position="1022"/>
    </location>
</feature>
<dbReference type="InterPro" id="IPR009071">
    <property type="entry name" value="HMG_box_dom"/>
</dbReference>
<sequence length="1134" mass="119533">MVLHAFPDAPNVHISQRVGALWRGLESPLRDQYANEAKRLADLHAAEFPDYKYQPRKRQRGGGPGGVGGQSDEAEVGLEGVDKDGEMMYSQVGSAGGSSCGDGGLGSSTAIPCLAEGANVLGRVGSSFSRASYATLTCTDNSVGSDDDEVSQSTMSQTTNSCSLRQTAKSSLSATASIELGGNHLSFMSDSFGLDPRPMDAASCSPLSLLSGPPSPSTSYSGSASASASASASVSASPSSSIRSLTDQMLYTSPCLPDYLVQATTSFSLLEPASQQSALLVPTQPQTLVRLTSHQPVPHFSSHGVVRQHAASVGQLVFTPAPPRRRLSVTRAGNRRRHLAKMSTSLGTGQAHFGRHFDRGILEASSHLRNSLVPDSTMQTSQYGFQGPYGIIKPQDSTVLEDLAANDEAREELDGDEEEEDEGVADQDFDGGYVSPQSSSDIYGVRRLGSCIFSRQADATLTALVSDDTEASAMDAVVTSEADGEDSAVCDAPDDVSVISLNCDNTGSMRSGRQVKSGLSCHSPTPTRLILVPRQRSHSGLAGHHPYASPRHFSGLSASCATPLFGHPQAGLHHNNSTRAYLQSGESVRRGGILLPAGVAVGKTSPHLRRPLEFVGSPVSANGLSHYSSDLNQPIIVLTTGLTPTSSPHPSDLRQHHSQKHHHHHQQQQRQDLDPLMNSDPVVYGYTGDPDAALSAAMPMSDEASDADYFPTYFLSTPIDSRVGIAAFQAASPLLINAHSSGDAESAFTPTGSSLSPDSVDHGFAGPGPGCETASGVTGAQSGELYYLAEEPTHLSPLHPLELCSTGQDEGDPLCGGEMSMFPRLREEDPSLVLSRSEPTFDSCGASHEIPVLRLPASYDSDRVPHLLPSPVAGVVTIVTSATSCLAKQPPLLSRLSNLSRVAPDQVAAISGIEKPSSLPRGTAVAGVANVNATSGGGLSLCILGDSLTAFDDIVTTETSPCLDDLNGAELFNAASLDVEETTYELPTGRGAAVCVRSEPEPMRSVTPKRALKPADRLEDTGAQRLRRLRSRDSTSTPAVEGSGTTGRRGRMKKDEGEAVEEQERVVIKEETVVHLEDARLPALSSWMFSRSSSCERRRCAVLLTGPFGFHNILLSVPNLPFSILAGSLGLDGV</sequence>
<evidence type="ECO:0000313" key="16">
    <source>
        <dbReference type="Proteomes" id="UP000784294"/>
    </source>
</evidence>
<dbReference type="GO" id="GO:0001228">
    <property type="term" value="F:DNA-binding transcription activator activity, RNA polymerase II-specific"/>
    <property type="evidence" value="ECO:0007669"/>
    <property type="project" value="TreeGrafter"/>
</dbReference>
<dbReference type="PANTHER" id="PTHR10270">
    <property type="entry name" value="SOX TRANSCRIPTION FACTOR"/>
    <property type="match status" value="1"/>
</dbReference>
<dbReference type="Gene3D" id="1.10.30.10">
    <property type="entry name" value="High mobility group box domain"/>
    <property type="match status" value="1"/>
</dbReference>
<evidence type="ECO:0000256" key="9">
    <source>
        <dbReference type="ARBA" id="ARBA00023163"/>
    </source>
</evidence>
<proteinExistence type="inferred from homology"/>
<evidence type="ECO:0000256" key="5">
    <source>
        <dbReference type="ARBA" id="ARBA00022860"/>
    </source>
</evidence>
<evidence type="ECO:0000313" key="15">
    <source>
        <dbReference type="EMBL" id="VEL08905.1"/>
    </source>
</evidence>
<feature type="DNA-binding region" description="HMG box" evidence="12">
    <location>
        <begin position="1"/>
        <end position="52"/>
    </location>
</feature>
<accession>A0A448WD91</accession>
<dbReference type="InterPro" id="IPR050140">
    <property type="entry name" value="SRY-related_HMG-box_TF-like"/>
</dbReference>
<evidence type="ECO:0000256" key="1">
    <source>
        <dbReference type="ARBA" id="ARBA00004324"/>
    </source>
</evidence>
<keyword evidence="5" id="KW-0112">Calmodulin-binding</keyword>
<reference evidence="15" key="1">
    <citation type="submission" date="2018-11" db="EMBL/GenBank/DDBJ databases">
        <authorList>
            <consortium name="Pathogen Informatics"/>
        </authorList>
    </citation>
    <scope>NUCLEOTIDE SEQUENCE</scope>
</reference>
<protein>
    <recommendedName>
        <fullName evidence="3">Sex-determining region Y protein</fullName>
    </recommendedName>
    <alternativeName>
        <fullName evidence="10">Testis-determining factor</fullName>
    </alternativeName>
</protein>
<feature type="region of interest" description="Disordered" evidence="13">
    <location>
        <begin position="409"/>
        <end position="438"/>
    </location>
</feature>
<dbReference type="GO" id="GO:0000978">
    <property type="term" value="F:RNA polymerase II cis-regulatory region sequence-specific DNA binding"/>
    <property type="evidence" value="ECO:0007669"/>
    <property type="project" value="TreeGrafter"/>
</dbReference>
<evidence type="ECO:0000256" key="6">
    <source>
        <dbReference type="ARBA" id="ARBA00022928"/>
    </source>
</evidence>
<gene>
    <name evidence="15" type="ORF">PXEA_LOCUS2345</name>
</gene>
<evidence type="ECO:0000256" key="12">
    <source>
        <dbReference type="PROSITE-ProRule" id="PRU00267"/>
    </source>
</evidence>
<comment type="function">
    <text evidence="11">Transcriptional regulator that controls a genetic switch in male development. It is necessary and sufficient for initiating male sex determination by directing the development of supporting cell precursors (pre-Sertoli cells) as Sertoli rather than granulosa cells. Involved in different aspects of gene regulation including promoter activation or repression. Binds to the DNA consensus sequence 5'-[AT]AACAA[AT]-3'. SRY HMG box recognizes DNA by partial intercalation in the minor groove and promotes DNA bending. Also involved in pre-mRNA splicing. In male adult brain involved in the maintenance of motor functions of dopaminergic neurons.</text>
</comment>
<comment type="subcellular location">
    <subcellularLocation>
        <location evidence="1">Nucleus speckle</location>
    </subcellularLocation>
</comment>
<feature type="region of interest" description="Disordered" evidence="13">
    <location>
        <begin position="999"/>
        <end position="1061"/>
    </location>
</feature>
<feature type="domain" description="HMG box" evidence="14">
    <location>
        <begin position="1"/>
        <end position="52"/>
    </location>
</feature>
<dbReference type="GO" id="GO:0030154">
    <property type="term" value="P:cell differentiation"/>
    <property type="evidence" value="ECO:0007669"/>
    <property type="project" value="UniProtKB-KW"/>
</dbReference>
<keyword evidence="6" id="KW-0726">Sexual differentiation</keyword>
<dbReference type="AlphaFoldDB" id="A0A448WD91"/>
<comment type="caution">
    <text evidence="15">The sequence shown here is derived from an EMBL/GenBank/DDBJ whole genome shotgun (WGS) entry which is preliminary data.</text>
</comment>
<organism evidence="15 16">
    <name type="scientific">Protopolystoma xenopodis</name>
    <dbReference type="NCBI Taxonomy" id="117903"/>
    <lineage>
        <taxon>Eukaryota</taxon>
        <taxon>Metazoa</taxon>
        <taxon>Spiralia</taxon>
        <taxon>Lophotrochozoa</taxon>
        <taxon>Platyhelminthes</taxon>
        <taxon>Monogenea</taxon>
        <taxon>Polyopisthocotylea</taxon>
        <taxon>Polystomatidea</taxon>
        <taxon>Polystomatidae</taxon>
        <taxon>Protopolystoma</taxon>
    </lineage>
</organism>
<dbReference type="EMBL" id="CAAALY010005011">
    <property type="protein sequence ID" value="VEL08905.1"/>
    <property type="molecule type" value="Genomic_DNA"/>
</dbReference>
<evidence type="ECO:0000256" key="3">
    <source>
        <dbReference type="ARBA" id="ARBA00019052"/>
    </source>
</evidence>
<dbReference type="InterPro" id="IPR036910">
    <property type="entry name" value="HMG_box_dom_sf"/>
</dbReference>
<evidence type="ECO:0000256" key="4">
    <source>
        <dbReference type="ARBA" id="ARBA00022782"/>
    </source>
</evidence>
<dbReference type="Proteomes" id="UP000784294">
    <property type="component" value="Unassembled WGS sequence"/>
</dbReference>
<dbReference type="SUPFAM" id="SSF47095">
    <property type="entry name" value="HMG-box"/>
    <property type="match status" value="1"/>
</dbReference>
<keyword evidence="12" id="KW-0539">Nucleus</keyword>
<evidence type="ECO:0000256" key="13">
    <source>
        <dbReference type="SAM" id="MobiDB-lite"/>
    </source>
</evidence>
<comment type="similarity">
    <text evidence="2">Belongs to the SRY family.</text>
</comment>
<feature type="region of interest" description="Disordered" evidence="13">
    <location>
        <begin position="642"/>
        <end position="678"/>
    </location>
</feature>
<evidence type="ECO:0000256" key="2">
    <source>
        <dbReference type="ARBA" id="ARBA00005998"/>
    </source>
</evidence>
<feature type="compositionally biased region" description="Basic residues" evidence="13">
    <location>
        <begin position="656"/>
        <end position="667"/>
    </location>
</feature>
<dbReference type="GO" id="GO:0007548">
    <property type="term" value="P:sex differentiation"/>
    <property type="evidence" value="ECO:0007669"/>
    <property type="project" value="UniProtKB-KW"/>
</dbReference>
<evidence type="ECO:0000256" key="8">
    <source>
        <dbReference type="ARBA" id="ARBA00023159"/>
    </source>
</evidence>
<keyword evidence="4" id="KW-0221">Differentiation</keyword>
<feature type="compositionally biased region" description="Acidic residues" evidence="13">
    <location>
        <begin position="409"/>
        <end position="429"/>
    </location>
</feature>
<evidence type="ECO:0000256" key="10">
    <source>
        <dbReference type="ARBA" id="ARBA00032498"/>
    </source>
</evidence>
<feature type="region of interest" description="Disordered" evidence="13">
    <location>
        <begin position="51"/>
        <end position="74"/>
    </location>
</feature>
<name>A0A448WD91_9PLAT</name>